<name>A0A1D2VH67_9ASCO</name>
<dbReference type="GeneID" id="30968024"/>
<sequence>MDVRELSFKEVRDDLNELQLIPSNKLFCDIMPIELINMIFIWLSLNKRWLLTLSNNNSINFCASKALFKNFQLLNCCQNLRCFFENFKDISSFKMLSQLLSASPNKIENTHICVDSIPLIRDKHFENIDMIQELILSNLKSLKNFTICLGFQYEHKREKEIALSINLKKVKVSYCSDINGSNKTDCFYSDWAYHVDMNYQIYDNFIEFNLNGCNLLKFNGSILQSNSETIKKRFWSILDIIDTRVNAIKKCDKLKNLKKLSIKHKY</sequence>
<dbReference type="EMBL" id="KV454480">
    <property type="protein sequence ID" value="ODV60976.1"/>
    <property type="molecule type" value="Genomic_DNA"/>
</dbReference>
<protein>
    <submittedName>
        <fullName evidence="1">Uncharacterized protein</fullName>
    </submittedName>
</protein>
<dbReference type="Proteomes" id="UP000095038">
    <property type="component" value="Unassembled WGS sequence"/>
</dbReference>
<dbReference type="AlphaFoldDB" id="A0A1D2VH67"/>
<proteinExistence type="predicted"/>
<gene>
    <name evidence="1" type="ORF">ASCRUDRAFT_7950</name>
</gene>
<evidence type="ECO:0000313" key="1">
    <source>
        <dbReference type="EMBL" id="ODV60976.1"/>
    </source>
</evidence>
<reference evidence="2" key="1">
    <citation type="submission" date="2016-05" db="EMBL/GenBank/DDBJ databases">
        <title>Comparative genomics of biotechnologically important yeasts.</title>
        <authorList>
            <consortium name="DOE Joint Genome Institute"/>
            <person name="Riley R."/>
            <person name="Haridas S."/>
            <person name="Wolfe K.H."/>
            <person name="Lopes M.R."/>
            <person name="Hittinger C.T."/>
            <person name="Goker M."/>
            <person name="Salamov A."/>
            <person name="Wisecaver J."/>
            <person name="Long T.M."/>
            <person name="Aerts A.L."/>
            <person name="Barry K."/>
            <person name="Choi C."/>
            <person name="Clum A."/>
            <person name="Coughlan A.Y."/>
            <person name="Deshpande S."/>
            <person name="Douglass A.P."/>
            <person name="Hanson S.J."/>
            <person name="Klenk H.-P."/>
            <person name="Labutti K."/>
            <person name="Lapidus A."/>
            <person name="Lindquist E."/>
            <person name="Lipzen A."/>
            <person name="Meier-Kolthoff J.P."/>
            <person name="Ohm R.A."/>
            <person name="Otillar R.P."/>
            <person name="Pangilinan J."/>
            <person name="Peng Y."/>
            <person name="Rokas A."/>
            <person name="Rosa C.A."/>
            <person name="Scheuner C."/>
            <person name="Sibirny A.A."/>
            <person name="Slot J.C."/>
            <person name="Stielow J.B."/>
            <person name="Sun H."/>
            <person name="Kurtzman C.P."/>
            <person name="Blackwell M."/>
            <person name="Grigoriev I.V."/>
            <person name="Jeffries T.W."/>
        </authorList>
    </citation>
    <scope>NUCLEOTIDE SEQUENCE [LARGE SCALE GENOMIC DNA]</scope>
    <source>
        <strain evidence="2">DSM 1968</strain>
    </source>
</reference>
<organism evidence="1 2">
    <name type="scientific">Ascoidea rubescens DSM 1968</name>
    <dbReference type="NCBI Taxonomy" id="1344418"/>
    <lineage>
        <taxon>Eukaryota</taxon>
        <taxon>Fungi</taxon>
        <taxon>Dikarya</taxon>
        <taxon>Ascomycota</taxon>
        <taxon>Saccharomycotina</taxon>
        <taxon>Saccharomycetes</taxon>
        <taxon>Ascoideaceae</taxon>
        <taxon>Ascoidea</taxon>
    </lineage>
</organism>
<evidence type="ECO:0000313" key="2">
    <source>
        <dbReference type="Proteomes" id="UP000095038"/>
    </source>
</evidence>
<dbReference type="RefSeq" id="XP_020047283.1">
    <property type="nucleotide sequence ID" value="XM_020194388.1"/>
</dbReference>
<accession>A0A1D2VH67</accession>
<keyword evidence="2" id="KW-1185">Reference proteome</keyword>
<dbReference type="InParanoid" id="A0A1D2VH67"/>